<organism evidence="1 2">
    <name type="scientific">Vermiconidia calcicola</name>
    <dbReference type="NCBI Taxonomy" id="1690605"/>
    <lineage>
        <taxon>Eukaryota</taxon>
        <taxon>Fungi</taxon>
        <taxon>Dikarya</taxon>
        <taxon>Ascomycota</taxon>
        <taxon>Pezizomycotina</taxon>
        <taxon>Dothideomycetes</taxon>
        <taxon>Dothideomycetidae</taxon>
        <taxon>Mycosphaerellales</taxon>
        <taxon>Extremaceae</taxon>
        <taxon>Vermiconidia</taxon>
    </lineage>
</organism>
<proteinExistence type="predicted"/>
<evidence type="ECO:0000313" key="2">
    <source>
        <dbReference type="Proteomes" id="UP001281147"/>
    </source>
</evidence>
<sequence>MEGLIYAYGAPKSAAQQKFTQERLAAIAEQRERRTLGQDRGQALERTTSNSSSLTVAPGVRDTITITRDPSYGEMDYARLPPPTPSSNSSSQSEIAHHNLLSNPFELRHGRRYLRELPYPLPVDLHEIQRQDLQTLLCTKVFGKLVCSPNVKEKGLERVLEIGCGSAYWSAMCHEYFASLGADNVSFTGLDVAPLAPDLKKQGVNWSFVQHDLRRFPLPFEDEHFDLVMMKDMSLVLPEGMASQKLIDECIRVLREGGTLEIWESDHVLRSLLPHPPAPMKQQVEQEAATKTATFLVAAGTPFAPAQNKYLQQANAWIHEALNRRKLPPMPCSRIGPILYQEPESLANFGSRRVAIPLGELRWEGAKHSRHPSDVPQGKPKVSEKGQKALTLEQAAIRQTALISVLQFIENLEPLLKEASGKNTDEWSNWWASMMADLLDPSQASLGGECLEIGAWWATKRTEDV</sequence>
<accession>A0ACC3MVA0</accession>
<protein>
    <submittedName>
        <fullName evidence="1">Uncharacterized protein</fullName>
    </submittedName>
</protein>
<gene>
    <name evidence="1" type="ORF">LTR37_014801</name>
</gene>
<dbReference type="Proteomes" id="UP001281147">
    <property type="component" value="Unassembled WGS sequence"/>
</dbReference>
<comment type="caution">
    <text evidence="1">The sequence shown here is derived from an EMBL/GenBank/DDBJ whole genome shotgun (WGS) entry which is preliminary data.</text>
</comment>
<evidence type="ECO:0000313" key="1">
    <source>
        <dbReference type="EMBL" id="KAK3702817.1"/>
    </source>
</evidence>
<reference evidence="1" key="1">
    <citation type="submission" date="2023-07" db="EMBL/GenBank/DDBJ databases">
        <title>Black Yeasts Isolated from many extreme environments.</title>
        <authorList>
            <person name="Coleine C."/>
            <person name="Stajich J.E."/>
            <person name="Selbmann L."/>
        </authorList>
    </citation>
    <scope>NUCLEOTIDE SEQUENCE</scope>
    <source>
        <strain evidence="1">CCFEE 5714</strain>
    </source>
</reference>
<keyword evidence="2" id="KW-1185">Reference proteome</keyword>
<dbReference type="EMBL" id="JAUTXU010000159">
    <property type="protein sequence ID" value="KAK3702817.1"/>
    <property type="molecule type" value="Genomic_DNA"/>
</dbReference>
<name>A0ACC3MVA0_9PEZI</name>